<dbReference type="Pfam" id="PF13401">
    <property type="entry name" value="AAA_22"/>
    <property type="match status" value="1"/>
</dbReference>
<dbReference type="InterPro" id="IPR052026">
    <property type="entry name" value="ExeA_AAA_ATPase_DNA-bind"/>
</dbReference>
<dbReference type="SUPFAM" id="SSF52540">
    <property type="entry name" value="P-loop containing nucleoside triphosphate hydrolases"/>
    <property type="match status" value="1"/>
</dbReference>
<dbReference type="Gene3D" id="3.40.50.300">
    <property type="entry name" value="P-loop containing nucleotide triphosphate hydrolases"/>
    <property type="match status" value="1"/>
</dbReference>
<proteinExistence type="predicted"/>
<dbReference type="PANTHER" id="PTHR35894">
    <property type="entry name" value="GENERAL SECRETION PATHWAY PROTEIN A-RELATED"/>
    <property type="match status" value="1"/>
</dbReference>
<organism evidence="2">
    <name type="scientific">bioreactor metagenome</name>
    <dbReference type="NCBI Taxonomy" id="1076179"/>
    <lineage>
        <taxon>unclassified sequences</taxon>
        <taxon>metagenomes</taxon>
        <taxon>ecological metagenomes</taxon>
    </lineage>
</organism>
<dbReference type="InterPro" id="IPR027417">
    <property type="entry name" value="P-loop_NTPase"/>
</dbReference>
<accession>A0A645BGZ6</accession>
<reference evidence="2" key="1">
    <citation type="submission" date="2019-08" db="EMBL/GenBank/DDBJ databases">
        <authorList>
            <person name="Kucharzyk K."/>
            <person name="Murdoch R.W."/>
            <person name="Higgins S."/>
            <person name="Loffler F."/>
        </authorList>
    </citation>
    <scope>NUCLEOTIDE SEQUENCE</scope>
</reference>
<evidence type="ECO:0000313" key="2">
    <source>
        <dbReference type="EMBL" id="MPM64446.1"/>
    </source>
</evidence>
<dbReference type="InterPro" id="IPR003593">
    <property type="entry name" value="AAA+_ATPase"/>
</dbReference>
<dbReference type="CDD" id="cd00009">
    <property type="entry name" value="AAA"/>
    <property type="match status" value="1"/>
</dbReference>
<dbReference type="EMBL" id="VSSQ01019959">
    <property type="protein sequence ID" value="MPM64446.1"/>
    <property type="molecule type" value="Genomic_DNA"/>
</dbReference>
<comment type="caution">
    <text evidence="2">The sequence shown here is derived from an EMBL/GenBank/DDBJ whole genome shotgun (WGS) entry which is preliminary data.</text>
</comment>
<dbReference type="AlphaFoldDB" id="A0A645BGZ6"/>
<dbReference type="SMART" id="SM00382">
    <property type="entry name" value="AAA"/>
    <property type="match status" value="1"/>
</dbReference>
<dbReference type="GO" id="GO:0016887">
    <property type="term" value="F:ATP hydrolysis activity"/>
    <property type="evidence" value="ECO:0007669"/>
    <property type="project" value="InterPro"/>
</dbReference>
<dbReference type="PANTHER" id="PTHR35894:SF1">
    <property type="entry name" value="PHOSPHORIBULOKINASE _ URIDINE KINASE FAMILY"/>
    <property type="match status" value="1"/>
</dbReference>
<dbReference type="InterPro" id="IPR049945">
    <property type="entry name" value="AAA_22"/>
</dbReference>
<evidence type="ECO:0000259" key="1">
    <source>
        <dbReference type="SMART" id="SM00382"/>
    </source>
</evidence>
<sequence length="295" mass="33379">MKQARPELINVPLMQYFSLKREPFSDNIKATELCELPSVKEIASIVEMVCMNHCHFAFTGPTGSGKSTILRYVCDRQERLGSRVLMINGGDWGFGEFLRQVMERLSIDYRSYHPSTMIRLIQVQMAKSEEDGHPVLLALDEADKLRNEVFHQLHLIVSAPEKGASLASILVCGQDALADKLTNPMAMPLRSRMYPGYYIPSINRQVYRTYVQHHMRLCGLRDDCIEDLALEHIWKATSGNLRSIGMTFRFALQYAANHDFGKIDAACAKAAFSDWWDTSGMVDAFAELQEPDHAG</sequence>
<feature type="domain" description="AAA+ ATPase" evidence="1">
    <location>
        <begin position="52"/>
        <end position="200"/>
    </location>
</feature>
<protein>
    <recommendedName>
        <fullName evidence="1">AAA+ ATPase domain-containing protein</fullName>
    </recommendedName>
</protein>
<gene>
    <name evidence="2" type="ORF">SDC9_111332</name>
</gene>
<name>A0A645BGZ6_9ZZZZ</name>